<dbReference type="Proteomes" id="UP000835052">
    <property type="component" value="Unassembled WGS sequence"/>
</dbReference>
<evidence type="ECO:0000313" key="1">
    <source>
        <dbReference type="EMBL" id="CAD6192078.1"/>
    </source>
</evidence>
<sequence length="102" mass="11809">MVGLRRPRADRRLPLNDDRRPWSASLLLRPSPRSTCSLDPCAVYVRGLCSGRSVSQRGTRCGLTHAVERHCETQRENDIWRSHDLCLVLDDDDVVEKERRRL</sequence>
<reference evidence="1" key="1">
    <citation type="submission" date="2020-10" db="EMBL/GenBank/DDBJ databases">
        <authorList>
            <person name="Kikuchi T."/>
        </authorList>
    </citation>
    <scope>NUCLEOTIDE SEQUENCE</scope>
    <source>
        <strain evidence="1">NKZ352</strain>
    </source>
</reference>
<dbReference type="EMBL" id="CAJGYM010000025">
    <property type="protein sequence ID" value="CAD6192078.1"/>
    <property type="molecule type" value="Genomic_DNA"/>
</dbReference>
<protein>
    <submittedName>
        <fullName evidence="1">Uncharacterized protein</fullName>
    </submittedName>
</protein>
<comment type="caution">
    <text evidence="1">The sequence shown here is derived from an EMBL/GenBank/DDBJ whole genome shotgun (WGS) entry which is preliminary data.</text>
</comment>
<organism evidence="1 2">
    <name type="scientific">Caenorhabditis auriculariae</name>
    <dbReference type="NCBI Taxonomy" id="2777116"/>
    <lineage>
        <taxon>Eukaryota</taxon>
        <taxon>Metazoa</taxon>
        <taxon>Ecdysozoa</taxon>
        <taxon>Nematoda</taxon>
        <taxon>Chromadorea</taxon>
        <taxon>Rhabditida</taxon>
        <taxon>Rhabditina</taxon>
        <taxon>Rhabditomorpha</taxon>
        <taxon>Rhabditoidea</taxon>
        <taxon>Rhabditidae</taxon>
        <taxon>Peloderinae</taxon>
        <taxon>Caenorhabditis</taxon>
    </lineage>
</organism>
<proteinExistence type="predicted"/>
<accession>A0A8S1HCS7</accession>
<dbReference type="AlphaFoldDB" id="A0A8S1HCS7"/>
<keyword evidence="2" id="KW-1185">Reference proteome</keyword>
<gene>
    <name evidence="1" type="ORF">CAUJ_LOCUS7997</name>
</gene>
<name>A0A8S1HCS7_9PELO</name>
<evidence type="ECO:0000313" key="2">
    <source>
        <dbReference type="Proteomes" id="UP000835052"/>
    </source>
</evidence>